<protein>
    <recommendedName>
        <fullName evidence="1">Peptidase M13 C-terminal domain-containing protein</fullName>
    </recommendedName>
</protein>
<comment type="caution">
    <text evidence="2">The sequence shown here is derived from an EMBL/GenBank/DDBJ whole genome shotgun (WGS) entry which is preliminary data.</text>
</comment>
<keyword evidence="3" id="KW-1185">Reference proteome</keyword>
<dbReference type="PROSITE" id="PS51885">
    <property type="entry name" value="NEPRILYSIN"/>
    <property type="match status" value="1"/>
</dbReference>
<proteinExistence type="predicted"/>
<dbReference type="InterPro" id="IPR024079">
    <property type="entry name" value="MetalloPept_cat_dom_sf"/>
</dbReference>
<dbReference type="GO" id="GO:0016485">
    <property type="term" value="P:protein processing"/>
    <property type="evidence" value="ECO:0007669"/>
    <property type="project" value="TreeGrafter"/>
</dbReference>
<dbReference type="AlphaFoldDB" id="A0AAV5WW45"/>
<dbReference type="InterPro" id="IPR000718">
    <property type="entry name" value="Peptidase_M13"/>
</dbReference>
<dbReference type="PRINTS" id="PR00786">
    <property type="entry name" value="NEPRILYSIN"/>
</dbReference>
<dbReference type="Pfam" id="PF01431">
    <property type="entry name" value="Peptidase_M13"/>
    <property type="match status" value="1"/>
</dbReference>
<accession>A0AAV5WW45</accession>
<evidence type="ECO:0000259" key="1">
    <source>
        <dbReference type="Pfam" id="PF01431"/>
    </source>
</evidence>
<dbReference type="SUPFAM" id="SSF55486">
    <property type="entry name" value="Metalloproteases ('zincins'), catalytic domain"/>
    <property type="match status" value="1"/>
</dbReference>
<name>A0AAV5WW45_9BILA</name>
<dbReference type="PANTHER" id="PTHR11733:SF237">
    <property type="entry name" value="NEPRILYSIN-LIKE 4"/>
    <property type="match status" value="1"/>
</dbReference>
<dbReference type="Gene3D" id="1.10.1380.10">
    <property type="entry name" value="Neutral endopeptidase , domain2"/>
    <property type="match status" value="1"/>
</dbReference>
<evidence type="ECO:0000313" key="2">
    <source>
        <dbReference type="EMBL" id="GMT35523.1"/>
    </source>
</evidence>
<feature type="domain" description="Peptidase M13 C-terminal" evidence="1">
    <location>
        <begin position="68"/>
        <end position="219"/>
    </location>
</feature>
<organism evidence="2 3">
    <name type="scientific">Pristionchus fissidentatus</name>
    <dbReference type="NCBI Taxonomy" id="1538716"/>
    <lineage>
        <taxon>Eukaryota</taxon>
        <taxon>Metazoa</taxon>
        <taxon>Ecdysozoa</taxon>
        <taxon>Nematoda</taxon>
        <taxon>Chromadorea</taxon>
        <taxon>Rhabditida</taxon>
        <taxon>Rhabditina</taxon>
        <taxon>Diplogasteromorpha</taxon>
        <taxon>Diplogasteroidea</taxon>
        <taxon>Neodiplogasteridae</taxon>
        <taxon>Pristionchus</taxon>
    </lineage>
</organism>
<feature type="non-terminal residue" evidence="2">
    <location>
        <position position="1"/>
    </location>
</feature>
<dbReference type="PANTHER" id="PTHR11733">
    <property type="entry name" value="ZINC METALLOPROTEASE FAMILY M13 NEPRILYSIN-RELATED"/>
    <property type="match status" value="1"/>
</dbReference>
<sequence>GNRDWIENSQLLDEYYEDLHFSHEDSLQQTITAILKWKNNRNFLKLAKKIENRAEAMRVEEVAITVVNAFYSVVENIFVVHAAMLNPPNYISNFPKAYKYGAIGMVIGHEMTHGFDPDGRVKGSKFDHAGRLHDWWDASTREKFNERVKCISDQYNNETDPIDGMNLELQSNEKVADLGGLKAAFRAYQQFLNMSGPEPRLPNFPDITNEQLFFLSYGQ</sequence>
<reference evidence="2" key="1">
    <citation type="submission" date="2023-10" db="EMBL/GenBank/DDBJ databases">
        <title>Genome assembly of Pristionchus species.</title>
        <authorList>
            <person name="Yoshida K."/>
            <person name="Sommer R.J."/>
        </authorList>
    </citation>
    <scope>NUCLEOTIDE SEQUENCE</scope>
    <source>
        <strain evidence="2">RS5133</strain>
    </source>
</reference>
<gene>
    <name evidence="2" type="ORF">PFISCL1PPCAC_26820</name>
</gene>
<dbReference type="Proteomes" id="UP001432322">
    <property type="component" value="Unassembled WGS sequence"/>
</dbReference>
<dbReference type="GO" id="GO:0005886">
    <property type="term" value="C:plasma membrane"/>
    <property type="evidence" value="ECO:0007669"/>
    <property type="project" value="TreeGrafter"/>
</dbReference>
<dbReference type="InterPro" id="IPR042089">
    <property type="entry name" value="Peptidase_M13_dom_2"/>
</dbReference>
<dbReference type="EMBL" id="BTSY01000007">
    <property type="protein sequence ID" value="GMT35523.1"/>
    <property type="molecule type" value="Genomic_DNA"/>
</dbReference>
<dbReference type="Gene3D" id="3.40.390.10">
    <property type="entry name" value="Collagenase (Catalytic Domain)"/>
    <property type="match status" value="1"/>
</dbReference>
<dbReference type="InterPro" id="IPR018497">
    <property type="entry name" value="Peptidase_M13_C"/>
</dbReference>
<evidence type="ECO:0000313" key="3">
    <source>
        <dbReference type="Proteomes" id="UP001432322"/>
    </source>
</evidence>
<dbReference type="GO" id="GO:0004222">
    <property type="term" value="F:metalloendopeptidase activity"/>
    <property type="evidence" value="ECO:0007669"/>
    <property type="project" value="InterPro"/>
</dbReference>
<feature type="non-terminal residue" evidence="2">
    <location>
        <position position="219"/>
    </location>
</feature>